<feature type="non-terminal residue" evidence="1">
    <location>
        <position position="1"/>
    </location>
</feature>
<dbReference type="AlphaFoldDB" id="X1DLG9"/>
<accession>X1DLG9</accession>
<comment type="caution">
    <text evidence="1">The sequence shown here is derived from an EMBL/GenBank/DDBJ whole genome shotgun (WGS) entry which is preliminary data.</text>
</comment>
<organism evidence="1">
    <name type="scientific">marine sediment metagenome</name>
    <dbReference type="NCBI Taxonomy" id="412755"/>
    <lineage>
        <taxon>unclassified sequences</taxon>
        <taxon>metagenomes</taxon>
        <taxon>ecological metagenomes</taxon>
    </lineage>
</organism>
<sequence>WPDFDAQAQGIKVFITGLSNETAAIDHPIAKDKMGKPAKVFLRKTLELSYKLRGDTALRPDVKVSYKGKRWIMR</sequence>
<proteinExistence type="predicted"/>
<dbReference type="EMBL" id="BART01027785">
    <property type="protein sequence ID" value="GAG97266.1"/>
    <property type="molecule type" value="Genomic_DNA"/>
</dbReference>
<reference evidence="1" key="1">
    <citation type="journal article" date="2014" name="Front. Microbiol.">
        <title>High frequency of phylogenetically diverse reductive dehalogenase-homologous genes in deep subseafloor sedimentary metagenomes.</title>
        <authorList>
            <person name="Kawai M."/>
            <person name="Futagami T."/>
            <person name="Toyoda A."/>
            <person name="Takaki Y."/>
            <person name="Nishi S."/>
            <person name="Hori S."/>
            <person name="Arai W."/>
            <person name="Tsubouchi T."/>
            <person name="Morono Y."/>
            <person name="Uchiyama I."/>
            <person name="Ito T."/>
            <person name="Fujiyama A."/>
            <person name="Inagaki F."/>
            <person name="Takami H."/>
        </authorList>
    </citation>
    <scope>NUCLEOTIDE SEQUENCE</scope>
    <source>
        <strain evidence="1">Expedition CK06-06</strain>
    </source>
</reference>
<evidence type="ECO:0000313" key="1">
    <source>
        <dbReference type="EMBL" id="GAG97266.1"/>
    </source>
</evidence>
<gene>
    <name evidence="1" type="ORF">S01H4_49166</name>
</gene>
<protein>
    <submittedName>
        <fullName evidence="1">Uncharacterized protein</fullName>
    </submittedName>
</protein>
<name>X1DLG9_9ZZZZ</name>